<organism evidence="2">
    <name type="scientific">Datisca glomerata</name>
    <name type="common">Durango root</name>
    <dbReference type="NCBI Taxonomy" id="34297"/>
    <lineage>
        <taxon>Eukaryota</taxon>
        <taxon>Viridiplantae</taxon>
        <taxon>Streptophyta</taxon>
        <taxon>Embryophyta</taxon>
        <taxon>Tracheophyta</taxon>
        <taxon>Spermatophyta</taxon>
        <taxon>Magnoliopsida</taxon>
        <taxon>eudicotyledons</taxon>
        <taxon>Gunneridae</taxon>
        <taxon>Pentapetalae</taxon>
        <taxon>rosids</taxon>
        <taxon>fabids</taxon>
        <taxon>Cucurbitales</taxon>
        <taxon>Datiscaceae</taxon>
        <taxon>Datisca</taxon>
    </lineage>
</organism>
<dbReference type="SUPFAM" id="SSF57095">
    <property type="entry name" value="Scorpion toxin-like"/>
    <property type="match status" value="1"/>
</dbReference>
<dbReference type="InterPro" id="IPR008176">
    <property type="entry name" value="Defensin_plant"/>
</dbReference>
<name>H6SWQ0_DATGL</name>
<reference evidence="2" key="1">
    <citation type="journal article" date="2013" name="PLoS ONE">
        <title>Comparison of the Nodule vs. Root Transcriptome of the Actinorhizal Plant Datisca glomerata: Actinorhizal Nodules Contain a Specific Class of Defensins.</title>
        <authorList>
            <person name="Demina I.V."/>
            <person name="Persson T."/>
            <person name="Santos P."/>
            <person name="Plaszczyca M."/>
            <person name="Pawlowski K."/>
        </authorList>
    </citation>
    <scope>NUCLEOTIDE SEQUENCE</scope>
    <source>
        <tissue evidence="2">Nodules</tissue>
    </source>
</reference>
<dbReference type="AlphaFoldDB" id="H6SWQ0"/>
<dbReference type="Gene3D" id="3.30.30.10">
    <property type="entry name" value="Knottin, scorpion toxin-like"/>
    <property type="match status" value="1"/>
</dbReference>
<evidence type="ECO:0000313" key="2">
    <source>
        <dbReference type="EMBL" id="AEK82126.2"/>
    </source>
</evidence>
<proteinExistence type="evidence at transcript level"/>
<gene>
    <name evidence="2" type="primary">Def1</name>
</gene>
<dbReference type="PROSITE" id="PS00940">
    <property type="entry name" value="GAMMA_THIONIN"/>
    <property type="match status" value="1"/>
</dbReference>
<feature type="chain" id="PRO_5003607181" evidence="1">
    <location>
        <begin position="27"/>
        <end position="121"/>
    </location>
</feature>
<keyword evidence="1" id="KW-0732">Signal</keyword>
<accession>H6SWQ0</accession>
<sequence length="121" mass="13965">MANIPKYISLFSIFITLLLLLNEATALCGRKSETFQGHCMISFRCNHRCRRWENAARGVCQRSFGLTKECHCYFDECSQTSTMKEGYGSKTPTYEEGTMTTTYEQNHNRDTETPVFEEAHI</sequence>
<dbReference type="GO" id="GO:0006952">
    <property type="term" value="P:defense response"/>
    <property type="evidence" value="ECO:0007669"/>
    <property type="project" value="InterPro"/>
</dbReference>
<protein>
    <submittedName>
        <fullName evidence="2">Defensin-like protein</fullName>
    </submittedName>
</protein>
<dbReference type="InterPro" id="IPR036574">
    <property type="entry name" value="Scorpion_toxin-like_sf"/>
</dbReference>
<evidence type="ECO:0000256" key="1">
    <source>
        <dbReference type="SAM" id="SignalP"/>
    </source>
</evidence>
<feature type="signal peptide" evidence="1">
    <location>
        <begin position="1"/>
        <end position="26"/>
    </location>
</feature>
<dbReference type="EMBL" id="HQ005271">
    <property type="protein sequence ID" value="AEK82126.2"/>
    <property type="molecule type" value="mRNA"/>
</dbReference>